<feature type="non-terminal residue" evidence="1">
    <location>
        <position position="1"/>
    </location>
</feature>
<comment type="caution">
    <text evidence="1">The sequence shown here is derived from an EMBL/GenBank/DDBJ whole genome shotgun (WGS) entry which is preliminary data.</text>
</comment>
<protein>
    <submittedName>
        <fullName evidence="1">Uncharacterized protein</fullName>
    </submittedName>
</protein>
<keyword evidence="2" id="KW-1185">Reference proteome</keyword>
<proteinExistence type="predicted"/>
<sequence>MTAPASADQYFHEGLKIKVSRQTLGLLKQQKIVILLLIHDHCKNHADPDDFFSNLDFSSLNLVQDCNSIVEYEFEKESSRLETKYYADLQHDQFHNEDSDYMNESDTFGNYD</sequence>
<dbReference type="EMBL" id="QEFC01000976">
    <property type="protein sequence ID" value="KAE9461357.1"/>
    <property type="molecule type" value="Genomic_DNA"/>
</dbReference>
<evidence type="ECO:0000313" key="2">
    <source>
        <dbReference type="Proteomes" id="UP000428333"/>
    </source>
</evidence>
<evidence type="ECO:0000313" key="1">
    <source>
        <dbReference type="EMBL" id="KAE9461357.1"/>
    </source>
</evidence>
<dbReference type="Proteomes" id="UP000428333">
    <property type="component" value="Linkage Group LG04"/>
</dbReference>
<gene>
    <name evidence="1" type="ORF">C3L33_06739</name>
</gene>
<reference evidence="1 2" key="1">
    <citation type="journal article" date="2019" name="Genome Biol. Evol.">
        <title>The Rhododendron genome and chromosomal organization provide insight into shared whole-genome duplications across the heath family (Ericaceae).</title>
        <authorList>
            <person name="Soza V.L."/>
            <person name="Lindsley D."/>
            <person name="Waalkes A."/>
            <person name="Ramage E."/>
            <person name="Patwardhan R.P."/>
            <person name="Burton J.N."/>
            <person name="Adey A."/>
            <person name="Kumar A."/>
            <person name="Qiu R."/>
            <person name="Shendure J."/>
            <person name="Hall B."/>
        </authorList>
    </citation>
    <scope>NUCLEOTIDE SEQUENCE [LARGE SCALE GENOMIC DNA]</scope>
    <source>
        <strain evidence="1">RSF 1966-606</strain>
    </source>
</reference>
<dbReference type="OrthoDB" id="10523715at2759"/>
<accession>A0A6A4M3L4</accession>
<name>A0A6A4M3L4_9ERIC</name>
<dbReference type="AlphaFoldDB" id="A0A6A4M3L4"/>
<organism evidence="1 2">
    <name type="scientific">Rhododendron williamsianum</name>
    <dbReference type="NCBI Taxonomy" id="262921"/>
    <lineage>
        <taxon>Eukaryota</taxon>
        <taxon>Viridiplantae</taxon>
        <taxon>Streptophyta</taxon>
        <taxon>Embryophyta</taxon>
        <taxon>Tracheophyta</taxon>
        <taxon>Spermatophyta</taxon>
        <taxon>Magnoliopsida</taxon>
        <taxon>eudicotyledons</taxon>
        <taxon>Gunneridae</taxon>
        <taxon>Pentapetalae</taxon>
        <taxon>asterids</taxon>
        <taxon>Ericales</taxon>
        <taxon>Ericaceae</taxon>
        <taxon>Ericoideae</taxon>
        <taxon>Rhodoreae</taxon>
        <taxon>Rhododendron</taxon>
    </lineage>
</organism>